<comment type="caution">
    <text evidence="9">The sequence shown here is derived from an EMBL/GenBank/DDBJ whole genome shotgun (WGS) entry which is preliminary data.</text>
</comment>
<feature type="transmembrane region" description="Helical" evidence="7">
    <location>
        <begin position="6"/>
        <end position="26"/>
    </location>
</feature>
<dbReference type="RefSeq" id="WP_226749116.1">
    <property type="nucleotide sequence ID" value="NZ_JAJATZ010000010.1"/>
</dbReference>
<feature type="domain" description="Type II secretion system protein GspF" evidence="8">
    <location>
        <begin position="150"/>
        <end position="275"/>
    </location>
</feature>
<protein>
    <submittedName>
        <fullName evidence="9">Type II secretion system F family protein</fullName>
    </submittedName>
</protein>
<evidence type="ECO:0000259" key="8">
    <source>
        <dbReference type="Pfam" id="PF00482"/>
    </source>
</evidence>
<proteinExistence type="predicted"/>
<feature type="transmembrane region" description="Helical" evidence="7">
    <location>
        <begin position="114"/>
        <end position="134"/>
    </location>
</feature>
<evidence type="ECO:0000256" key="2">
    <source>
        <dbReference type="ARBA" id="ARBA00022475"/>
    </source>
</evidence>
<reference evidence="9" key="1">
    <citation type="submission" date="2021-10" db="EMBL/GenBank/DDBJ databases">
        <title>Loktanella gaetbuli sp. nov., isolated from a tidal flat.</title>
        <authorList>
            <person name="Park S."/>
            <person name="Yoon J.-H."/>
        </authorList>
    </citation>
    <scope>NUCLEOTIDE SEQUENCE</scope>
    <source>
        <strain evidence="9">TSTF-M6</strain>
    </source>
</reference>
<evidence type="ECO:0000256" key="4">
    <source>
        <dbReference type="ARBA" id="ARBA00022989"/>
    </source>
</evidence>
<evidence type="ECO:0000256" key="3">
    <source>
        <dbReference type="ARBA" id="ARBA00022692"/>
    </source>
</evidence>
<gene>
    <name evidence="9" type="ORF">LGQ03_15455</name>
</gene>
<feature type="transmembrane region" description="Helical" evidence="7">
    <location>
        <begin position="291"/>
        <end position="312"/>
    </location>
</feature>
<sequence length="319" mass="34486">MPTLILTFLGGFVVYAVLALVAVIMADRLRRRHLDRLLRARPDTGGMQVEETMRAAKRKAASDTPPSELSARLARHMARAGLEMTVRQAMIQGSLVAVAVYGLGTLVLGLHPLAALILAAAMPVLLGGLVLRVARARYIRSFTNDLPEALDVFARGLRAGRPVADSLTIVVESSTGGLPILREFTRARDEMRMGNSLPDTLDRLNHRIPTAEVAFFAVATALQTETGGNLIETMENLAKQLRDRRQLRRKARALSSEARASAMILAALPFAVALLIGFLNPTYLGVLFTDPRGQVMATVAVASIGLGIMTMVRMGKLNV</sequence>
<dbReference type="EMBL" id="JAJATZ010000010">
    <property type="protein sequence ID" value="MCB5200635.1"/>
    <property type="molecule type" value="Genomic_DNA"/>
</dbReference>
<dbReference type="Pfam" id="PF00482">
    <property type="entry name" value="T2SSF"/>
    <property type="match status" value="1"/>
</dbReference>
<dbReference type="InterPro" id="IPR042094">
    <property type="entry name" value="T2SS_GspF_sf"/>
</dbReference>
<evidence type="ECO:0000313" key="9">
    <source>
        <dbReference type="EMBL" id="MCB5200635.1"/>
    </source>
</evidence>
<dbReference type="Proteomes" id="UP001138961">
    <property type="component" value="Unassembled WGS sequence"/>
</dbReference>
<feature type="transmembrane region" description="Helical" evidence="7">
    <location>
        <begin position="258"/>
        <end position="279"/>
    </location>
</feature>
<comment type="subcellular location">
    <subcellularLocation>
        <location evidence="1">Cell membrane</location>
        <topology evidence="1">Multi-pass membrane protein</topology>
    </subcellularLocation>
</comment>
<keyword evidence="4 7" id="KW-1133">Transmembrane helix</keyword>
<name>A0ABS8BY15_9RHOB</name>
<dbReference type="PANTHER" id="PTHR35007">
    <property type="entry name" value="INTEGRAL MEMBRANE PROTEIN-RELATED"/>
    <property type="match status" value="1"/>
</dbReference>
<keyword evidence="3 7" id="KW-0812">Transmembrane</keyword>
<dbReference type="PANTHER" id="PTHR35007:SF1">
    <property type="entry name" value="PILUS ASSEMBLY PROTEIN"/>
    <property type="match status" value="1"/>
</dbReference>
<evidence type="ECO:0000256" key="1">
    <source>
        <dbReference type="ARBA" id="ARBA00004651"/>
    </source>
</evidence>
<keyword evidence="5 7" id="KW-0472">Membrane</keyword>
<keyword evidence="6" id="KW-0175">Coiled coil</keyword>
<evidence type="ECO:0000256" key="7">
    <source>
        <dbReference type="SAM" id="Phobius"/>
    </source>
</evidence>
<dbReference type="Gene3D" id="1.20.81.30">
    <property type="entry name" value="Type II secretion system (T2SS), domain F"/>
    <property type="match status" value="1"/>
</dbReference>
<evidence type="ECO:0000256" key="5">
    <source>
        <dbReference type="ARBA" id="ARBA00023136"/>
    </source>
</evidence>
<keyword evidence="2" id="KW-1003">Cell membrane</keyword>
<organism evidence="9 10">
    <name type="scientific">Loktanella gaetbuli</name>
    <dbReference type="NCBI Taxonomy" id="2881335"/>
    <lineage>
        <taxon>Bacteria</taxon>
        <taxon>Pseudomonadati</taxon>
        <taxon>Pseudomonadota</taxon>
        <taxon>Alphaproteobacteria</taxon>
        <taxon>Rhodobacterales</taxon>
        <taxon>Roseobacteraceae</taxon>
        <taxon>Loktanella</taxon>
    </lineage>
</organism>
<feature type="transmembrane region" description="Helical" evidence="7">
    <location>
        <begin position="89"/>
        <end position="108"/>
    </location>
</feature>
<dbReference type="InterPro" id="IPR018076">
    <property type="entry name" value="T2SS_GspF_dom"/>
</dbReference>
<keyword evidence="10" id="KW-1185">Reference proteome</keyword>
<feature type="coiled-coil region" evidence="6">
    <location>
        <begin position="230"/>
        <end position="257"/>
    </location>
</feature>
<evidence type="ECO:0000313" key="10">
    <source>
        <dbReference type="Proteomes" id="UP001138961"/>
    </source>
</evidence>
<accession>A0ABS8BY15</accession>
<evidence type="ECO:0000256" key="6">
    <source>
        <dbReference type="SAM" id="Coils"/>
    </source>
</evidence>